<feature type="transmembrane region" description="Helical" evidence="7">
    <location>
        <begin position="214"/>
        <end position="237"/>
    </location>
</feature>
<evidence type="ECO:0000256" key="1">
    <source>
        <dbReference type="ARBA" id="ARBA00004141"/>
    </source>
</evidence>
<feature type="transmembrane region" description="Helical" evidence="7">
    <location>
        <begin position="381"/>
        <end position="403"/>
    </location>
</feature>
<keyword evidence="4 7" id="KW-1133">Transmembrane helix</keyword>
<dbReference type="GO" id="GO:0042128">
    <property type="term" value="P:nitrate assimilation"/>
    <property type="evidence" value="ECO:0007669"/>
    <property type="project" value="UniProtKB-KW"/>
</dbReference>
<dbReference type="GO" id="GO:0015112">
    <property type="term" value="F:nitrate transmembrane transporter activity"/>
    <property type="evidence" value="ECO:0007669"/>
    <property type="project" value="InterPro"/>
</dbReference>
<name>A0AA48R9R7_9ZZZZ</name>
<dbReference type="InterPro" id="IPR044772">
    <property type="entry name" value="NO3_transporter"/>
</dbReference>
<accession>A0AA48R9R7</accession>
<dbReference type="EMBL" id="OY288114">
    <property type="protein sequence ID" value="CAJ0849963.1"/>
    <property type="molecule type" value="Genomic_DNA"/>
</dbReference>
<evidence type="ECO:0000256" key="7">
    <source>
        <dbReference type="SAM" id="Phobius"/>
    </source>
</evidence>
<keyword evidence="6 7" id="KW-0472">Membrane</keyword>
<evidence type="ECO:0000256" key="2">
    <source>
        <dbReference type="ARBA" id="ARBA00008432"/>
    </source>
</evidence>
<dbReference type="InterPro" id="IPR020846">
    <property type="entry name" value="MFS_dom"/>
</dbReference>
<dbReference type="PANTHER" id="PTHR23515">
    <property type="entry name" value="HIGH-AFFINITY NITRATE TRANSPORTER 2.3"/>
    <property type="match status" value="1"/>
</dbReference>
<evidence type="ECO:0000256" key="6">
    <source>
        <dbReference type="ARBA" id="ARBA00023136"/>
    </source>
</evidence>
<evidence type="ECO:0000256" key="5">
    <source>
        <dbReference type="ARBA" id="ARBA00023063"/>
    </source>
</evidence>
<dbReference type="InterPro" id="IPR036259">
    <property type="entry name" value="MFS_trans_sf"/>
</dbReference>
<keyword evidence="3 7" id="KW-0812">Transmembrane</keyword>
<dbReference type="Pfam" id="PF07690">
    <property type="entry name" value="MFS_1"/>
    <property type="match status" value="1"/>
</dbReference>
<feature type="transmembrane region" description="Helical" evidence="7">
    <location>
        <begin position="106"/>
        <end position="125"/>
    </location>
</feature>
<keyword evidence="5" id="KW-0534">Nitrate assimilation</keyword>
<feature type="transmembrane region" description="Helical" evidence="7">
    <location>
        <begin position="350"/>
        <end position="369"/>
    </location>
</feature>
<organism evidence="9">
    <name type="scientific">freshwater sediment metagenome</name>
    <dbReference type="NCBI Taxonomy" id="556182"/>
    <lineage>
        <taxon>unclassified sequences</taxon>
        <taxon>metagenomes</taxon>
        <taxon>ecological metagenomes</taxon>
    </lineage>
</organism>
<evidence type="ECO:0000259" key="8">
    <source>
        <dbReference type="PROSITE" id="PS50850"/>
    </source>
</evidence>
<comment type="subcellular location">
    <subcellularLocation>
        <location evidence="1">Membrane</location>
        <topology evidence="1">Multi-pass membrane protein</topology>
    </subcellularLocation>
</comment>
<dbReference type="InterPro" id="IPR011701">
    <property type="entry name" value="MFS"/>
</dbReference>
<feature type="transmembrane region" description="Helical" evidence="7">
    <location>
        <begin position="137"/>
        <end position="161"/>
    </location>
</feature>
<dbReference type="Gene3D" id="1.20.1250.20">
    <property type="entry name" value="MFS general substrate transporter like domains"/>
    <property type="match status" value="1"/>
</dbReference>
<dbReference type="SUPFAM" id="SSF103473">
    <property type="entry name" value="MFS general substrate transporter"/>
    <property type="match status" value="1"/>
</dbReference>
<gene>
    <name evidence="9" type="primary">NRT/narK/nrtP/nasA</name>
    <name evidence="9" type="ORF">AMST5_00201</name>
</gene>
<evidence type="ECO:0000313" key="9">
    <source>
        <dbReference type="EMBL" id="CAJ0849963.1"/>
    </source>
</evidence>
<evidence type="ECO:0000256" key="3">
    <source>
        <dbReference type="ARBA" id="ARBA00022692"/>
    </source>
</evidence>
<feature type="domain" description="Major facilitator superfamily (MFS) profile" evidence="8">
    <location>
        <begin position="13"/>
        <end position="408"/>
    </location>
</feature>
<feature type="transmembrane region" description="Helical" evidence="7">
    <location>
        <begin position="243"/>
        <end position="262"/>
    </location>
</feature>
<feature type="transmembrane region" description="Helical" evidence="7">
    <location>
        <begin position="51"/>
        <end position="68"/>
    </location>
</feature>
<reference evidence="9" key="1">
    <citation type="submission" date="2023-07" db="EMBL/GenBank/DDBJ databases">
        <authorList>
            <person name="Pelsma A.J. K."/>
        </authorList>
    </citation>
    <scope>NUCLEOTIDE SEQUENCE</scope>
</reference>
<dbReference type="PROSITE" id="PS50850">
    <property type="entry name" value="MFS"/>
    <property type="match status" value="1"/>
</dbReference>
<feature type="transmembrane region" description="Helical" evidence="7">
    <location>
        <begin position="12"/>
        <end position="39"/>
    </location>
</feature>
<comment type="similarity">
    <text evidence="2">Belongs to the major facilitator superfamily. Nitrate/nitrite porter (TC 2.A.1.8) family.</text>
</comment>
<proteinExistence type="inferred from homology"/>
<dbReference type="AlphaFoldDB" id="A0AA48R9R7"/>
<evidence type="ECO:0000256" key="4">
    <source>
        <dbReference type="ARBA" id="ARBA00022989"/>
    </source>
</evidence>
<protein>
    <submittedName>
        <fullName evidence="9">MFS transporter, NNP family, nitrate/nitrite transporter</fullName>
    </submittedName>
</protein>
<feature type="transmembrane region" description="Helical" evidence="7">
    <location>
        <begin position="80"/>
        <end position="100"/>
    </location>
</feature>
<feature type="transmembrane region" description="Helical" evidence="7">
    <location>
        <begin position="316"/>
        <end position="338"/>
    </location>
</feature>
<dbReference type="GO" id="GO:0016020">
    <property type="term" value="C:membrane"/>
    <property type="evidence" value="ECO:0007669"/>
    <property type="project" value="UniProtKB-SubCell"/>
</dbReference>
<sequence>MKLEEFRKAGHWPTLLAAFLYFDVSFMAWVSLGPLMIYITKGMGVSVEEKLTLVAIPVLGGAFFRVPLGLLADVIGSKKAGLVAQAIVMFAVALVSVLGLSNHMAIVMFGIALGLAGASFAVALPQVGRWYPPQYQGVVMGIAGAGNMGVVLDTLFAPWIAETFGWRTVYGVLFALMALVFVVYALAAKDAPGAKASISMSDYGKMLHDSDSRWFMFFYFITFGGFVGLASALPLYFTTQYHATGVAAGLVVALIVAFGSGFRPVGGYIADRIGGVKTLSFLLTAVSVCYFAIAFLPEGPAPKSGGGWSLTQLPAIAFVAVALFSAGVLCLGMGNGAVFQLLPQRFRKEIGAMTGLVGAAGGLGGFFLAKSLAFSKGATGTFTTGFLFFGCLALLGLLGLVFVKTRWRTTWGAVSGARI</sequence>
<feature type="transmembrane region" description="Helical" evidence="7">
    <location>
        <begin position="167"/>
        <end position="187"/>
    </location>
</feature>
<feature type="transmembrane region" description="Helical" evidence="7">
    <location>
        <begin position="274"/>
        <end position="296"/>
    </location>
</feature>